<proteinExistence type="predicted"/>
<gene>
    <name evidence="1" type="ORF">LCGC14_1998250</name>
</gene>
<reference evidence="1" key="1">
    <citation type="journal article" date="2015" name="Nature">
        <title>Complex archaea that bridge the gap between prokaryotes and eukaryotes.</title>
        <authorList>
            <person name="Spang A."/>
            <person name="Saw J.H."/>
            <person name="Jorgensen S.L."/>
            <person name="Zaremba-Niedzwiedzka K."/>
            <person name="Martijn J."/>
            <person name="Lind A.E."/>
            <person name="van Eijk R."/>
            <person name="Schleper C."/>
            <person name="Guy L."/>
            <person name="Ettema T.J."/>
        </authorList>
    </citation>
    <scope>NUCLEOTIDE SEQUENCE</scope>
</reference>
<protein>
    <submittedName>
        <fullName evidence="1">Uncharacterized protein</fullName>
    </submittedName>
</protein>
<feature type="non-terminal residue" evidence="1">
    <location>
        <position position="97"/>
    </location>
</feature>
<dbReference type="EMBL" id="LAZR01022665">
    <property type="protein sequence ID" value="KKL81086.1"/>
    <property type="molecule type" value="Genomic_DNA"/>
</dbReference>
<sequence length="97" mass="10893">MKKIFLIVLCMIALFALLFFSENYNNNRIEAETTRGTISTVTEDVYWVGTPTRHVKVDTFGTSTSNLVDTGNAENFTVWVKNTVDSGTAAIAVYYRE</sequence>
<comment type="caution">
    <text evidence="1">The sequence shown here is derived from an EMBL/GenBank/DDBJ whole genome shotgun (WGS) entry which is preliminary data.</text>
</comment>
<evidence type="ECO:0000313" key="1">
    <source>
        <dbReference type="EMBL" id="KKL81086.1"/>
    </source>
</evidence>
<accession>A0A0F9FRU2</accession>
<dbReference type="AlphaFoldDB" id="A0A0F9FRU2"/>
<organism evidence="1">
    <name type="scientific">marine sediment metagenome</name>
    <dbReference type="NCBI Taxonomy" id="412755"/>
    <lineage>
        <taxon>unclassified sequences</taxon>
        <taxon>metagenomes</taxon>
        <taxon>ecological metagenomes</taxon>
    </lineage>
</organism>
<name>A0A0F9FRU2_9ZZZZ</name>